<feature type="region of interest" description="Disordered" evidence="1">
    <location>
        <begin position="92"/>
        <end position="131"/>
    </location>
</feature>
<evidence type="ECO:0000313" key="2">
    <source>
        <dbReference type="EMBL" id="KAJ9588692.1"/>
    </source>
</evidence>
<proteinExistence type="predicted"/>
<protein>
    <submittedName>
        <fullName evidence="2">Uncharacterized protein</fullName>
    </submittedName>
</protein>
<comment type="caution">
    <text evidence="2">The sequence shown here is derived from an EMBL/GenBank/DDBJ whole genome shotgun (WGS) entry which is preliminary data.</text>
</comment>
<feature type="compositionally biased region" description="Acidic residues" evidence="1">
    <location>
        <begin position="110"/>
        <end position="122"/>
    </location>
</feature>
<dbReference type="EMBL" id="JASPKZ010005318">
    <property type="protein sequence ID" value="KAJ9588692.1"/>
    <property type="molecule type" value="Genomic_DNA"/>
</dbReference>
<reference evidence="2" key="2">
    <citation type="submission" date="2023-05" db="EMBL/GenBank/DDBJ databases">
        <authorList>
            <person name="Fouks B."/>
        </authorList>
    </citation>
    <scope>NUCLEOTIDE SEQUENCE</scope>
    <source>
        <strain evidence="2">Stay&amp;Tobe</strain>
        <tissue evidence="2">Testes</tissue>
    </source>
</reference>
<feature type="non-terminal residue" evidence="2">
    <location>
        <position position="1"/>
    </location>
</feature>
<reference evidence="2" key="1">
    <citation type="journal article" date="2023" name="IScience">
        <title>Live-bearing cockroach genome reveals convergent evolutionary mechanisms linked to viviparity in insects and beyond.</title>
        <authorList>
            <person name="Fouks B."/>
            <person name="Harrison M.C."/>
            <person name="Mikhailova A.A."/>
            <person name="Marchal E."/>
            <person name="English S."/>
            <person name="Carruthers M."/>
            <person name="Jennings E.C."/>
            <person name="Chiamaka E.L."/>
            <person name="Frigard R.A."/>
            <person name="Pippel M."/>
            <person name="Attardo G.M."/>
            <person name="Benoit J.B."/>
            <person name="Bornberg-Bauer E."/>
            <person name="Tobe S.S."/>
        </authorList>
    </citation>
    <scope>NUCLEOTIDE SEQUENCE</scope>
    <source>
        <strain evidence="2">Stay&amp;Tobe</strain>
    </source>
</reference>
<evidence type="ECO:0000256" key="1">
    <source>
        <dbReference type="SAM" id="MobiDB-lite"/>
    </source>
</evidence>
<organism evidence="2 3">
    <name type="scientific">Diploptera punctata</name>
    <name type="common">Pacific beetle cockroach</name>
    <dbReference type="NCBI Taxonomy" id="6984"/>
    <lineage>
        <taxon>Eukaryota</taxon>
        <taxon>Metazoa</taxon>
        <taxon>Ecdysozoa</taxon>
        <taxon>Arthropoda</taxon>
        <taxon>Hexapoda</taxon>
        <taxon>Insecta</taxon>
        <taxon>Pterygota</taxon>
        <taxon>Neoptera</taxon>
        <taxon>Polyneoptera</taxon>
        <taxon>Dictyoptera</taxon>
        <taxon>Blattodea</taxon>
        <taxon>Blaberoidea</taxon>
        <taxon>Blaberidae</taxon>
        <taxon>Diplopterinae</taxon>
        <taxon>Diploptera</taxon>
    </lineage>
</organism>
<sequence length="171" mass="19597">MHCDISESEHSTVLGVLSVGLCYCESSVLFQYVEKMNPVNILVKVIAKLREECYKETEFELSRKELNVADVMCDLIKSYETESFEETHTLVIDENEPRDDDGDTPHVQDSESEETIASSEEESSQHSGSLYCPSPLKTSRIISFEEKCKRQILLILQIPPVDYQHAIYCYF</sequence>
<evidence type="ECO:0000313" key="3">
    <source>
        <dbReference type="Proteomes" id="UP001233999"/>
    </source>
</evidence>
<keyword evidence="3" id="KW-1185">Reference proteome</keyword>
<dbReference type="Proteomes" id="UP001233999">
    <property type="component" value="Unassembled WGS sequence"/>
</dbReference>
<name>A0AAD7ZYR9_DIPPU</name>
<gene>
    <name evidence="2" type="ORF">L9F63_018024</name>
</gene>
<accession>A0AAD7ZYR9</accession>
<dbReference type="AlphaFoldDB" id="A0AAD7ZYR9"/>
<feature type="compositionally biased region" description="Acidic residues" evidence="1">
    <location>
        <begin position="93"/>
        <end position="102"/>
    </location>
</feature>